<comment type="caution">
    <text evidence="1">The sequence shown here is derived from an EMBL/GenBank/DDBJ whole genome shotgun (WGS) entry which is preliminary data.</text>
</comment>
<organism evidence="1 2">
    <name type="scientific">Camellia lanceoleosa</name>
    <dbReference type="NCBI Taxonomy" id="1840588"/>
    <lineage>
        <taxon>Eukaryota</taxon>
        <taxon>Viridiplantae</taxon>
        <taxon>Streptophyta</taxon>
        <taxon>Embryophyta</taxon>
        <taxon>Tracheophyta</taxon>
        <taxon>Spermatophyta</taxon>
        <taxon>Magnoliopsida</taxon>
        <taxon>eudicotyledons</taxon>
        <taxon>Gunneridae</taxon>
        <taxon>Pentapetalae</taxon>
        <taxon>asterids</taxon>
        <taxon>Ericales</taxon>
        <taxon>Theaceae</taxon>
        <taxon>Camellia</taxon>
    </lineage>
</organism>
<gene>
    <name evidence="1" type="ORF">LOK49_LG13G00093</name>
</gene>
<sequence length="124" mass="15127">MRTKKCKVFSNLIEGMFEKVPSSQKSFYVYMRTWMRTRTKKYVWPWPWKSLFLKLKLQCLGKIGIPHQRLENYVCHCKKNHRQCREIIHILEQQWSMHGKVEELRALTSKEFLDSFTEDENKEV</sequence>
<protein>
    <submittedName>
        <fullName evidence="1">Uncharacterized protein</fullName>
    </submittedName>
</protein>
<dbReference type="EMBL" id="CM045771">
    <property type="protein sequence ID" value="KAI7988064.1"/>
    <property type="molecule type" value="Genomic_DNA"/>
</dbReference>
<name>A0ACC0FHQ1_9ERIC</name>
<evidence type="ECO:0000313" key="2">
    <source>
        <dbReference type="Proteomes" id="UP001060215"/>
    </source>
</evidence>
<evidence type="ECO:0000313" key="1">
    <source>
        <dbReference type="EMBL" id="KAI7988064.1"/>
    </source>
</evidence>
<keyword evidence="2" id="KW-1185">Reference proteome</keyword>
<accession>A0ACC0FHQ1</accession>
<dbReference type="Proteomes" id="UP001060215">
    <property type="component" value="Chromosome 14"/>
</dbReference>
<proteinExistence type="predicted"/>
<reference evidence="1 2" key="1">
    <citation type="journal article" date="2022" name="Plant J.">
        <title>Chromosome-level genome of Camellia lanceoleosa provides a valuable resource for understanding genome evolution and self-incompatibility.</title>
        <authorList>
            <person name="Gong W."/>
            <person name="Xiao S."/>
            <person name="Wang L."/>
            <person name="Liao Z."/>
            <person name="Chang Y."/>
            <person name="Mo W."/>
            <person name="Hu G."/>
            <person name="Li W."/>
            <person name="Zhao G."/>
            <person name="Zhu H."/>
            <person name="Hu X."/>
            <person name="Ji K."/>
            <person name="Xiang X."/>
            <person name="Song Q."/>
            <person name="Yuan D."/>
            <person name="Jin S."/>
            <person name="Zhang L."/>
        </authorList>
    </citation>
    <scope>NUCLEOTIDE SEQUENCE [LARGE SCALE GENOMIC DNA]</scope>
    <source>
        <strain evidence="1">SQ_2022a</strain>
    </source>
</reference>